<dbReference type="Proteomes" id="UP001056120">
    <property type="component" value="Linkage Group LG04"/>
</dbReference>
<name>A0ACB9JFR8_9ASTR</name>
<comment type="caution">
    <text evidence="1">The sequence shown here is derived from an EMBL/GenBank/DDBJ whole genome shotgun (WGS) entry which is preliminary data.</text>
</comment>
<evidence type="ECO:0000313" key="2">
    <source>
        <dbReference type="Proteomes" id="UP001056120"/>
    </source>
</evidence>
<accession>A0ACB9JFR8</accession>
<reference evidence="2" key="1">
    <citation type="journal article" date="2022" name="Mol. Ecol. Resour.">
        <title>The genomes of chicory, endive, great burdock and yacon provide insights into Asteraceae palaeo-polyploidization history and plant inulin production.</title>
        <authorList>
            <person name="Fan W."/>
            <person name="Wang S."/>
            <person name="Wang H."/>
            <person name="Wang A."/>
            <person name="Jiang F."/>
            <person name="Liu H."/>
            <person name="Zhao H."/>
            <person name="Xu D."/>
            <person name="Zhang Y."/>
        </authorList>
    </citation>
    <scope>NUCLEOTIDE SEQUENCE [LARGE SCALE GENOMIC DNA]</scope>
    <source>
        <strain evidence="2">cv. Yunnan</strain>
    </source>
</reference>
<reference evidence="1 2" key="2">
    <citation type="journal article" date="2022" name="Mol. Ecol. Resour.">
        <title>The genomes of chicory, endive, great burdock and yacon provide insights into Asteraceae paleo-polyploidization history and plant inulin production.</title>
        <authorList>
            <person name="Fan W."/>
            <person name="Wang S."/>
            <person name="Wang H."/>
            <person name="Wang A."/>
            <person name="Jiang F."/>
            <person name="Liu H."/>
            <person name="Zhao H."/>
            <person name="Xu D."/>
            <person name="Zhang Y."/>
        </authorList>
    </citation>
    <scope>NUCLEOTIDE SEQUENCE [LARGE SCALE GENOMIC DNA]</scope>
    <source>
        <strain evidence="2">cv. Yunnan</strain>
        <tissue evidence="1">Leaves</tissue>
    </source>
</reference>
<evidence type="ECO:0000313" key="1">
    <source>
        <dbReference type="EMBL" id="KAI3819006.1"/>
    </source>
</evidence>
<dbReference type="EMBL" id="CM042021">
    <property type="protein sequence ID" value="KAI3819006.1"/>
    <property type="molecule type" value="Genomic_DNA"/>
</dbReference>
<organism evidence="1 2">
    <name type="scientific">Smallanthus sonchifolius</name>
    <dbReference type="NCBI Taxonomy" id="185202"/>
    <lineage>
        <taxon>Eukaryota</taxon>
        <taxon>Viridiplantae</taxon>
        <taxon>Streptophyta</taxon>
        <taxon>Embryophyta</taxon>
        <taxon>Tracheophyta</taxon>
        <taxon>Spermatophyta</taxon>
        <taxon>Magnoliopsida</taxon>
        <taxon>eudicotyledons</taxon>
        <taxon>Gunneridae</taxon>
        <taxon>Pentapetalae</taxon>
        <taxon>asterids</taxon>
        <taxon>campanulids</taxon>
        <taxon>Asterales</taxon>
        <taxon>Asteraceae</taxon>
        <taxon>Asteroideae</taxon>
        <taxon>Heliantheae alliance</taxon>
        <taxon>Millerieae</taxon>
        <taxon>Smallanthus</taxon>
    </lineage>
</organism>
<keyword evidence="2" id="KW-1185">Reference proteome</keyword>
<gene>
    <name evidence="1" type="ORF">L1987_12828</name>
</gene>
<sequence length="88" mass="10475">MMYVMAYQKTVPGHDKQRADLPKSTIPELMIWELTISRDYELWDLTISRDDNQSKTDSNPRVDDPRARVKKASSHFIYLLLHQIFNYM</sequence>
<protein>
    <submittedName>
        <fullName evidence="1">Uncharacterized protein</fullName>
    </submittedName>
</protein>
<proteinExistence type="predicted"/>